<dbReference type="EMBL" id="JADIKD010000012">
    <property type="protein sequence ID" value="MFK2919039.1"/>
    <property type="molecule type" value="Genomic_DNA"/>
</dbReference>
<evidence type="ECO:0000313" key="2">
    <source>
        <dbReference type="EMBL" id="MFK2919039.1"/>
    </source>
</evidence>
<dbReference type="RefSeq" id="WP_379983334.1">
    <property type="nucleotide sequence ID" value="NZ_JADIKD010000012.1"/>
</dbReference>
<dbReference type="InterPro" id="IPR027417">
    <property type="entry name" value="P-loop_NTPase"/>
</dbReference>
<comment type="caution">
    <text evidence="2">The sequence shown here is derived from an EMBL/GenBank/DDBJ whole genome shotgun (WGS) entry which is preliminary data.</text>
</comment>
<gene>
    <name evidence="2" type="ORF">ISS97_17345</name>
</gene>
<keyword evidence="2" id="KW-0547">Nucleotide-binding</keyword>
<dbReference type="Gene3D" id="3.40.50.300">
    <property type="entry name" value="P-loop containing nucleotide triphosphate hydrolases"/>
    <property type="match status" value="1"/>
</dbReference>
<keyword evidence="3" id="KW-1185">Reference proteome</keyword>
<proteinExistence type="predicted"/>
<dbReference type="GO" id="GO:0005524">
    <property type="term" value="F:ATP binding"/>
    <property type="evidence" value="ECO:0007669"/>
    <property type="project" value="UniProtKB-KW"/>
</dbReference>
<dbReference type="Proteomes" id="UP001620408">
    <property type="component" value="Unassembled WGS sequence"/>
</dbReference>
<evidence type="ECO:0000259" key="1">
    <source>
        <dbReference type="Pfam" id="PF13401"/>
    </source>
</evidence>
<dbReference type="InterPro" id="IPR049945">
    <property type="entry name" value="AAA_22"/>
</dbReference>
<name>A0ABW8KC63_9GAMM</name>
<accession>A0ABW8KC63</accession>
<reference evidence="2 3" key="1">
    <citation type="submission" date="2020-10" db="EMBL/GenBank/DDBJ databases">
        <title>Phylogeny of dyella-like bacteria.</title>
        <authorList>
            <person name="Fu J."/>
        </authorList>
    </citation>
    <scope>NUCLEOTIDE SEQUENCE [LARGE SCALE GENOMIC DNA]</scope>
    <source>
        <strain evidence="2 3">BB4</strain>
    </source>
</reference>
<dbReference type="SUPFAM" id="SSF52540">
    <property type="entry name" value="P-loop containing nucleoside triphosphate hydrolases"/>
    <property type="match status" value="1"/>
</dbReference>
<feature type="domain" description="ORC1/DEAH AAA+ ATPase" evidence="1">
    <location>
        <begin position="46"/>
        <end position="172"/>
    </location>
</feature>
<sequence length="330" mass="37250">MNALNISPSYAQHPLEQLFRPTVATHPIERLADAINSALDVGYRGICIFGFARLGKSEAANYLINHPEWLGDRKAAFVHMDAPDGHKRSDTTFFRMCMALLGLRIPARGTQVELGDMVAGRMIEMCQNAGTRLIIVFIDEAQRLVPSDYEHLVTLDNRMTKAGYYLFVVFVNQRDITGFSNETIGSNEHPPHVTGRFLIRKHEFTGLVDIEEAAYVLSRYDDGTEWPPGSGISFTRHFVEQAFANGFLLSHYAARLWAMASNLRSQARLPEHWTWPMKTFEATIVYLLTIIAPRTPQFESFTDSDLAEALHASGFVELELSRHTYKPKGN</sequence>
<organism evidence="2 3">
    <name type="scientific">Dyella koreensis</name>
    <dbReference type="NCBI Taxonomy" id="311235"/>
    <lineage>
        <taxon>Bacteria</taxon>
        <taxon>Pseudomonadati</taxon>
        <taxon>Pseudomonadota</taxon>
        <taxon>Gammaproteobacteria</taxon>
        <taxon>Lysobacterales</taxon>
        <taxon>Rhodanobacteraceae</taxon>
        <taxon>Dyella</taxon>
    </lineage>
</organism>
<dbReference type="Pfam" id="PF13401">
    <property type="entry name" value="AAA_22"/>
    <property type="match status" value="1"/>
</dbReference>
<protein>
    <submittedName>
        <fullName evidence="2">ATP-binding protein</fullName>
    </submittedName>
</protein>
<keyword evidence="2" id="KW-0067">ATP-binding</keyword>
<evidence type="ECO:0000313" key="3">
    <source>
        <dbReference type="Proteomes" id="UP001620408"/>
    </source>
</evidence>